<feature type="region of interest" description="Disordered" evidence="1">
    <location>
        <begin position="278"/>
        <end position="301"/>
    </location>
</feature>
<feature type="compositionally biased region" description="Polar residues" evidence="1">
    <location>
        <begin position="356"/>
        <end position="370"/>
    </location>
</feature>
<feature type="compositionally biased region" description="Low complexity" evidence="1">
    <location>
        <begin position="344"/>
        <end position="355"/>
    </location>
</feature>
<feature type="region of interest" description="Disordered" evidence="1">
    <location>
        <begin position="1"/>
        <end position="37"/>
    </location>
</feature>
<dbReference type="Pfam" id="PF01417">
    <property type="entry name" value="ENTH"/>
    <property type="match status" value="1"/>
</dbReference>
<protein>
    <recommendedName>
        <fullName evidence="2">ENTH domain-containing protein</fullName>
    </recommendedName>
</protein>
<evidence type="ECO:0000256" key="1">
    <source>
        <dbReference type="SAM" id="MobiDB-lite"/>
    </source>
</evidence>
<dbReference type="RefSeq" id="XP_064855744.1">
    <property type="nucleotide sequence ID" value="XM_064999672.1"/>
</dbReference>
<dbReference type="InterPro" id="IPR008942">
    <property type="entry name" value="ENTH_VHS"/>
</dbReference>
<gene>
    <name evidence="3" type="ORF">DASC09_060880</name>
</gene>
<evidence type="ECO:0000313" key="3">
    <source>
        <dbReference type="EMBL" id="GMM38749.1"/>
    </source>
</evidence>
<feature type="compositionally biased region" description="Polar residues" evidence="1">
    <location>
        <begin position="199"/>
        <end position="226"/>
    </location>
</feature>
<reference evidence="3 4" key="1">
    <citation type="journal article" date="2023" name="Elife">
        <title>Identification of key yeast species and microbe-microbe interactions impacting larval growth of Drosophila in the wild.</title>
        <authorList>
            <person name="Mure A."/>
            <person name="Sugiura Y."/>
            <person name="Maeda R."/>
            <person name="Honda K."/>
            <person name="Sakurai N."/>
            <person name="Takahashi Y."/>
            <person name="Watada M."/>
            <person name="Katoh T."/>
            <person name="Gotoh A."/>
            <person name="Gotoh Y."/>
            <person name="Taniguchi I."/>
            <person name="Nakamura K."/>
            <person name="Hayashi T."/>
            <person name="Katayama T."/>
            <person name="Uemura T."/>
            <person name="Hattori Y."/>
        </authorList>
    </citation>
    <scope>NUCLEOTIDE SEQUENCE [LARGE SCALE GENOMIC DNA]</scope>
    <source>
        <strain evidence="3 4">SC-9</strain>
    </source>
</reference>
<dbReference type="Proteomes" id="UP001360560">
    <property type="component" value="Unassembled WGS sequence"/>
</dbReference>
<dbReference type="Gene3D" id="1.25.40.90">
    <property type="match status" value="1"/>
</dbReference>
<sequence length="385" mass="43172">MSRILSRLTPSSAKQKGSRLDSKFNKLTNSSQSSSPSLSDLHEIAIFSFNSSKLQIMNNNLIKNFQIIRPTSSKSLYNYLLKIQKTLVIFQYLIQVGSEDFINCWKYVESSGKFESNNYDILPSLLENLESIENSNLCQEPTYIYSTSSSNSMKNNIRSTLSSVINKLSKLKNYLSDPEDLQQFRLSFQKLRFDMSRPTPRSSMDSHPRLNPSSSVDGGRNSISGNLRSNYRTASYGENTNLIDLSSNSDDFNKIDFQIMEPNVDIAGNLQNMAKRRVSGNHHPAPITPRNTSQRSFSASKSLDLNRLINSPSGSASGNNGNYKELQKNDFKNFSNKLLKFRGNSNNDNNSKVSSPLSRTSYSASDNNENGKVLTPLIEVNEALV</sequence>
<feature type="region of interest" description="Disordered" evidence="1">
    <location>
        <begin position="341"/>
        <end position="370"/>
    </location>
</feature>
<proteinExistence type="predicted"/>
<feature type="compositionally biased region" description="Polar residues" evidence="1">
    <location>
        <begin position="289"/>
        <end position="301"/>
    </location>
</feature>
<dbReference type="GeneID" id="90076737"/>
<feature type="region of interest" description="Disordered" evidence="1">
    <location>
        <begin position="196"/>
        <end position="226"/>
    </location>
</feature>
<organism evidence="3 4">
    <name type="scientific">Saccharomycopsis crataegensis</name>
    <dbReference type="NCBI Taxonomy" id="43959"/>
    <lineage>
        <taxon>Eukaryota</taxon>
        <taxon>Fungi</taxon>
        <taxon>Dikarya</taxon>
        <taxon>Ascomycota</taxon>
        <taxon>Saccharomycotina</taxon>
        <taxon>Saccharomycetes</taxon>
        <taxon>Saccharomycopsidaceae</taxon>
        <taxon>Saccharomycopsis</taxon>
    </lineage>
</organism>
<feature type="domain" description="ENTH" evidence="2">
    <location>
        <begin position="19"/>
        <end position="106"/>
    </location>
</feature>
<comment type="caution">
    <text evidence="3">The sequence shown here is derived from an EMBL/GenBank/DDBJ whole genome shotgun (WGS) entry which is preliminary data.</text>
</comment>
<evidence type="ECO:0000259" key="2">
    <source>
        <dbReference type="Pfam" id="PF01417"/>
    </source>
</evidence>
<keyword evidence="4" id="KW-1185">Reference proteome</keyword>
<dbReference type="AlphaFoldDB" id="A0AAV5QVA5"/>
<name>A0AAV5QVA5_9ASCO</name>
<dbReference type="InterPro" id="IPR013809">
    <property type="entry name" value="ENTH"/>
</dbReference>
<accession>A0AAV5QVA5</accession>
<evidence type="ECO:0000313" key="4">
    <source>
        <dbReference type="Proteomes" id="UP001360560"/>
    </source>
</evidence>
<dbReference type="EMBL" id="BTFZ01000020">
    <property type="protein sequence ID" value="GMM38749.1"/>
    <property type="molecule type" value="Genomic_DNA"/>
</dbReference>